<feature type="compositionally biased region" description="Acidic residues" evidence="1">
    <location>
        <begin position="567"/>
        <end position="578"/>
    </location>
</feature>
<comment type="caution">
    <text evidence="2">The sequence shown here is derived from an EMBL/GenBank/DDBJ whole genome shotgun (WGS) entry which is preliminary data.</text>
</comment>
<feature type="region of interest" description="Disordered" evidence="1">
    <location>
        <begin position="872"/>
        <end position="911"/>
    </location>
</feature>
<evidence type="ECO:0008006" key="4">
    <source>
        <dbReference type="Google" id="ProtNLM"/>
    </source>
</evidence>
<protein>
    <recommendedName>
        <fullName evidence="4">DUF659 domain-containing protein</fullName>
    </recommendedName>
</protein>
<sequence length="1099" mass="118591">MERVARYAVERGLDVPGMGGARGGEAGRHPVEGGVGGDGGHGAADPTLGGGGGETEEGVIHADREARGPGEEGVPEREEVPEFYPGTGERLEDWRRRAGKGAATEGSSKRKEGGSDPAATPAGKRLRQQKVTDVYGGEWVARHKKAFLRWLYSSGVSFNAFRNQAWKAYQQVLPEQPGSSPRAVLTNHYEIASMRAVETHRAELAEELEEVRQPFWVTGATLLSDGRKSRDGRPIVNFLVAGSRGVVVYTTINREGEADDSVHVLRRWVTIFHEWDPWWQRVATIVHIMQPVMELLRRMDHGGQYMSLMIEWTQDLVRRVTDACAPLGKSFADRIIRRVQARTPHMLEPAHCAGFLLNPCKRHVRYFSGQVERYDAWLVGQAKRYILTQTGFELEGAEYILACRQFEDFHIQQGSFGDWGGPEGRARGRACSGDSEKIECASWWSQFGSGALELQRCALRVMHMWSCASPAERNWAVHEGIHTKKCNQLAFEKVLCAAMAAGMLDCQAGLELEPVRSGTRRGMTEEEIARQVALITRDPIGASAPPSADAVFDRRACIFRPYPREDDSNEEPIPEAADEPALHIPREIDETHEDPDSEETRAHTAQRVTDRAEREMLGGDEDFWGPLGEVASTGGPEAQATTPTPTRRDSSMPPPPAPSPAPPSPVSPLQPATATADREELGSSLPQRDLLHRGGAVRQLRLRSPSLGILQEEGAPSAAAVESSVAPAAVPDATIAAAVEEIAAAAATLVLEEMAAPVLEEDPPAAGGGAAVEGQVAAAGGAGGGAAAVEVEVAAAVEEEEAPSAAAVEEEIAAQAEVQRGGDDERLMQQFLTEELDPVIAGMTPGVARGFRISDSEMGTHIDLDLSMGLPPSCGGATSTDWAPSRDEAPRQTSTQTARERTTTESPDAARDIMERERARLLASTDPRAQAFARPVEEARRRERGGDCMQGGVVAGEDVAEGVAAEPVPEAMPGGADAADVAVEGRPQAVDEAVQAGQRRVEGAIDAQREVQTTTGPVVPFSGLHLAQARHPQAVQMAVHGVPPPVITDLGSEPVVVPPRLPSHFAPQEVRRPLDAEELVREAVRDVTRLDRRIFDRRL</sequence>
<feature type="compositionally biased region" description="Basic and acidic residues" evidence="1">
    <location>
        <begin position="598"/>
        <end position="617"/>
    </location>
</feature>
<accession>A0A388JX75</accession>
<feature type="region of interest" description="Disordered" evidence="1">
    <location>
        <begin position="925"/>
        <end position="952"/>
    </location>
</feature>
<dbReference type="Gramene" id="GBG62424">
    <property type="protein sequence ID" value="GBG62424"/>
    <property type="gene ID" value="CBR_g30377"/>
</dbReference>
<dbReference type="SUPFAM" id="SSF53098">
    <property type="entry name" value="Ribonuclease H-like"/>
    <property type="match status" value="1"/>
</dbReference>
<organism evidence="2 3">
    <name type="scientific">Chara braunii</name>
    <name type="common">Braun's stonewort</name>
    <dbReference type="NCBI Taxonomy" id="69332"/>
    <lineage>
        <taxon>Eukaryota</taxon>
        <taxon>Viridiplantae</taxon>
        <taxon>Streptophyta</taxon>
        <taxon>Charophyceae</taxon>
        <taxon>Charales</taxon>
        <taxon>Characeae</taxon>
        <taxon>Chara</taxon>
    </lineage>
</organism>
<name>A0A388JX75_CHABU</name>
<feature type="compositionally biased region" description="Basic and acidic residues" evidence="1">
    <location>
        <begin position="935"/>
        <end position="946"/>
    </location>
</feature>
<feature type="region of interest" description="Disordered" evidence="1">
    <location>
        <begin position="562"/>
        <end position="692"/>
    </location>
</feature>
<feature type="region of interest" description="Disordered" evidence="1">
    <location>
        <begin position="14"/>
        <end position="124"/>
    </location>
</feature>
<dbReference type="EMBL" id="BFEA01000028">
    <property type="protein sequence ID" value="GBG62424.1"/>
    <property type="molecule type" value="Genomic_DNA"/>
</dbReference>
<reference evidence="2 3" key="1">
    <citation type="journal article" date="2018" name="Cell">
        <title>The Chara Genome: Secondary Complexity and Implications for Plant Terrestrialization.</title>
        <authorList>
            <person name="Nishiyama T."/>
            <person name="Sakayama H."/>
            <person name="Vries J.D."/>
            <person name="Buschmann H."/>
            <person name="Saint-Marcoux D."/>
            <person name="Ullrich K.K."/>
            <person name="Haas F.B."/>
            <person name="Vanderstraeten L."/>
            <person name="Becker D."/>
            <person name="Lang D."/>
            <person name="Vosolsobe S."/>
            <person name="Rombauts S."/>
            <person name="Wilhelmsson P.K.I."/>
            <person name="Janitza P."/>
            <person name="Kern R."/>
            <person name="Heyl A."/>
            <person name="Rumpler F."/>
            <person name="Villalobos L.I.A.C."/>
            <person name="Clay J.M."/>
            <person name="Skokan R."/>
            <person name="Toyoda A."/>
            <person name="Suzuki Y."/>
            <person name="Kagoshima H."/>
            <person name="Schijlen E."/>
            <person name="Tajeshwar N."/>
            <person name="Catarino B."/>
            <person name="Hetherington A.J."/>
            <person name="Saltykova A."/>
            <person name="Bonnot C."/>
            <person name="Breuninger H."/>
            <person name="Symeonidi A."/>
            <person name="Radhakrishnan G.V."/>
            <person name="Van Nieuwerburgh F."/>
            <person name="Deforce D."/>
            <person name="Chang C."/>
            <person name="Karol K.G."/>
            <person name="Hedrich R."/>
            <person name="Ulvskov P."/>
            <person name="Glockner G."/>
            <person name="Delwiche C.F."/>
            <person name="Petrasek J."/>
            <person name="Van de Peer Y."/>
            <person name="Friml J."/>
            <person name="Beilby M."/>
            <person name="Dolan L."/>
            <person name="Kohara Y."/>
            <person name="Sugano S."/>
            <person name="Fujiyama A."/>
            <person name="Delaux P.-M."/>
            <person name="Quint M."/>
            <person name="TheiBen G."/>
            <person name="Hagemann M."/>
            <person name="Harholt J."/>
            <person name="Dunand C."/>
            <person name="Zachgo S."/>
            <person name="Langdale J."/>
            <person name="Maumus F."/>
            <person name="Straeten D.V.D."/>
            <person name="Gould S.B."/>
            <person name="Rensing S.A."/>
        </authorList>
    </citation>
    <scope>NUCLEOTIDE SEQUENCE [LARGE SCALE GENOMIC DNA]</scope>
    <source>
        <strain evidence="2 3">S276</strain>
    </source>
</reference>
<dbReference type="InterPro" id="IPR012337">
    <property type="entry name" value="RNaseH-like_sf"/>
</dbReference>
<proteinExistence type="predicted"/>
<feature type="compositionally biased region" description="Gly residues" evidence="1">
    <location>
        <begin position="33"/>
        <end position="53"/>
    </location>
</feature>
<dbReference type="Proteomes" id="UP000265515">
    <property type="component" value="Unassembled WGS sequence"/>
</dbReference>
<gene>
    <name evidence="2" type="ORF">CBR_g30377</name>
</gene>
<dbReference type="AlphaFoldDB" id="A0A388JX75"/>
<evidence type="ECO:0000256" key="1">
    <source>
        <dbReference type="SAM" id="MobiDB-lite"/>
    </source>
</evidence>
<feature type="compositionally biased region" description="Basic and acidic residues" evidence="1">
    <location>
        <begin position="58"/>
        <end position="80"/>
    </location>
</feature>
<keyword evidence="3" id="KW-1185">Reference proteome</keyword>
<evidence type="ECO:0000313" key="3">
    <source>
        <dbReference type="Proteomes" id="UP000265515"/>
    </source>
</evidence>
<feature type="compositionally biased region" description="Pro residues" evidence="1">
    <location>
        <begin position="652"/>
        <end position="668"/>
    </location>
</feature>
<feature type="compositionally biased region" description="Basic and acidic residues" evidence="1">
    <location>
        <begin position="580"/>
        <end position="589"/>
    </location>
</feature>
<feature type="compositionally biased region" description="Basic and acidic residues" evidence="1">
    <location>
        <begin position="898"/>
        <end position="911"/>
    </location>
</feature>
<evidence type="ECO:0000313" key="2">
    <source>
        <dbReference type="EMBL" id="GBG62424.1"/>
    </source>
</evidence>